<sequence>MIFLLKFSRSFRTTPTNSRNVILGIPPLYIAAKSQFLKFQIWNLRSKNYLDICDPDLLDEYRDIKFIDSKSKILDLSSPIEEDFVVYTDGPSSVFQTEFSAINFTVCWALEVRVRIEIFSDSLSSIDGLASTSTKSSFVLNIKGNILRSNGLVNLTWVRAHPGNPGNELADYFVKIPTDCGEILRVPAPYSFLKKVLF</sequence>
<evidence type="ECO:0000313" key="2">
    <source>
        <dbReference type="EMBL" id="GBM31704.1"/>
    </source>
</evidence>
<dbReference type="Gene3D" id="3.30.420.10">
    <property type="entry name" value="Ribonuclease H-like superfamily/Ribonuclease H"/>
    <property type="match status" value="1"/>
</dbReference>
<evidence type="ECO:0000313" key="3">
    <source>
        <dbReference type="Proteomes" id="UP000499080"/>
    </source>
</evidence>
<evidence type="ECO:0000259" key="1">
    <source>
        <dbReference type="PROSITE" id="PS50879"/>
    </source>
</evidence>
<proteinExistence type="predicted"/>
<dbReference type="AlphaFoldDB" id="A0A4Y2EUW2"/>
<dbReference type="InterPro" id="IPR012337">
    <property type="entry name" value="RNaseH-like_sf"/>
</dbReference>
<feature type="domain" description="RNase H type-1" evidence="1">
    <location>
        <begin position="80"/>
        <end position="179"/>
    </location>
</feature>
<dbReference type="InterPro" id="IPR002156">
    <property type="entry name" value="RNaseH_domain"/>
</dbReference>
<dbReference type="GO" id="GO:0003676">
    <property type="term" value="F:nucleic acid binding"/>
    <property type="evidence" value="ECO:0007669"/>
    <property type="project" value="InterPro"/>
</dbReference>
<dbReference type="Proteomes" id="UP000499080">
    <property type="component" value="Unassembled WGS sequence"/>
</dbReference>
<dbReference type="EMBL" id="BGPR01000691">
    <property type="protein sequence ID" value="GBM31704.1"/>
    <property type="molecule type" value="Genomic_DNA"/>
</dbReference>
<dbReference type="GO" id="GO:0004523">
    <property type="term" value="F:RNA-DNA hybrid ribonuclease activity"/>
    <property type="evidence" value="ECO:0007669"/>
    <property type="project" value="InterPro"/>
</dbReference>
<reference evidence="2 3" key="1">
    <citation type="journal article" date="2019" name="Sci. Rep.">
        <title>Orb-weaving spider Araneus ventricosus genome elucidates the spidroin gene catalogue.</title>
        <authorList>
            <person name="Kono N."/>
            <person name="Nakamura H."/>
            <person name="Ohtoshi R."/>
            <person name="Moran D.A.P."/>
            <person name="Shinohara A."/>
            <person name="Yoshida Y."/>
            <person name="Fujiwara M."/>
            <person name="Mori M."/>
            <person name="Tomita M."/>
            <person name="Arakawa K."/>
        </authorList>
    </citation>
    <scope>NUCLEOTIDE SEQUENCE [LARGE SCALE GENOMIC DNA]</scope>
</reference>
<name>A0A4Y2EUW2_ARAVE</name>
<dbReference type="PROSITE" id="PS50879">
    <property type="entry name" value="RNASE_H_1"/>
    <property type="match status" value="1"/>
</dbReference>
<comment type="caution">
    <text evidence="2">The sequence shown here is derived from an EMBL/GenBank/DDBJ whole genome shotgun (WGS) entry which is preliminary data.</text>
</comment>
<dbReference type="SUPFAM" id="SSF53098">
    <property type="entry name" value="Ribonuclease H-like"/>
    <property type="match status" value="1"/>
</dbReference>
<accession>A0A4Y2EUW2</accession>
<dbReference type="OrthoDB" id="6437652at2759"/>
<organism evidence="2 3">
    <name type="scientific">Araneus ventricosus</name>
    <name type="common">Orbweaver spider</name>
    <name type="synonym">Epeira ventricosa</name>
    <dbReference type="NCBI Taxonomy" id="182803"/>
    <lineage>
        <taxon>Eukaryota</taxon>
        <taxon>Metazoa</taxon>
        <taxon>Ecdysozoa</taxon>
        <taxon>Arthropoda</taxon>
        <taxon>Chelicerata</taxon>
        <taxon>Arachnida</taxon>
        <taxon>Araneae</taxon>
        <taxon>Araneomorphae</taxon>
        <taxon>Entelegynae</taxon>
        <taxon>Araneoidea</taxon>
        <taxon>Araneidae</taxon>
        <taxon>Araneus</taxon>
    </lineage>
</organism>
<dbReference type="InterPro" id="IPR036397">
    <property type="entry name" value="RNaseH_sf"/>
</dbReference>
<keyword evidence="3" id="KW-1185">Reference proteome</keyword>
<protein>
    <recommendedName>
        <fullName evidence="1">RNase H type-1 domain-containing protein</fullName>
    </recommendedName>
</protein>
<gene>
    <name evidence="2" type="ORF">AVEN_45628_1</name>
</gene>